<dbReference type="Pfam" id="PF06330">
    <property type="entry name" value="TRI5"/>
    <property type="match status" value="1"/>
</dbReference>
<dbReference type="InterPro" id="IPR024652">
    <property type="entry name" value="Trichodiene_synth"/>
</dbReference>
<dbReference type="SFLD" id="SFLDS00005">
    <property type="entry name" value="Isoprenoid_Synthase_Type_I"/>
    <property type="match status" value="1"/>
</dbReference>
<evidence type="ECO:0008006" key="5">
    <source>
        <dbReference type="Google" id="ProtNLM"/>
    </source>
</evidence>
<evidence type="ECO:0000313" key="3">
    <source>
        <dbReference type="EMBL" id="KIJ15172.1"/>
    </source>
</evidence>
<dbReference type="SUPFAM" id="SSF48576">
    <property type="entry name" value="Terpenoid synthases"/>
    <property type="match status" value="1"/>
</dbReference>
<dbReference type="EMBL" id="KN819338">
    <property type="protein sequence ID" value="KIJ15172.1"/>
    <property type="molecule type" value="Genomic_DNA"/>
</dbReference>
<keyword evidence="4" id="KW-1185">Reference proteome</keyword>
<keyword evidence="2" id="KW-0456">Lyase</keyword>
<gene>
    <name evidence="3" type="ORF">PAXINDRAFT_77896</name>
</gene>
<sequence length="313" mass="35102">VRATIRRFLAGCNTQYKVVPFDHTFYQECLDIAVQRGYPVSSTKPFPVLTYLCLGALYGTTSGAHNGIYGKTTRCVATSEDDTRRAFRIWIALYTGYATFADDIPRRCPQEMPSLHAFHDRFVKGEKQEITELDALADLMREVPRVFGGTVPANIAMTSTLDFITATIIEAETKDMQVSPTAKRYASYHRLMSAVGKAYAIMVFSPEIPFEEYIQAMLEIALFIANVNDVLSFYKEELAGESTNRVGTIAARKGISRVEAFEELADTSVELYETILSILEDSPRACEAFKQFTVGYAAFHTTFERYQLVEVGL</sequence>
<reference evidence="4" key="2">
    <citation type="submission" date="2015-01" db="EMBL/GenBank/DDBJ databases">
        <title>Evolutionary Origins and Diversification of the Mycorrhizal Mutualists.</title>
        <authorList>
            <consortium name="DOE Joint Genome Institute"/>
            <consortium name="Mycorrhizal Genomics Consortium"/>
            <person name="Kohler A."/>
            <person name="Kuo A."/>
            <person name="Nagy L.G."/>
            <person name="Floudas D."/>
            <person name="Copeland A."/>
            <person name="Barry K.W."/>
            <person name="Cichocki N."/>
            <person name="Veneault-Fourrey C."/>
            <person name="LaButti K."/>
            <person name="Lindquist E.A."/>
            <person name="Lipzen A."/>
            <person name="Lundell T."/>
            <person name="Morin E."/>
            <person name="Murat C."/>
            <person name="Riley R."/>
            <person name="Ohm R."/>
            <person name="Sun H."/>
            <person name="Tunlid A."/>
            <person name="Henrissat B."/>
            <person name="Grigoriev I.V."/>
            <person name="Hibbett D.S."/>
            <person name="Martin F."/>
        </authorList>
    </citation>
    <scope>NUCLEOTIDE SEQUENCE [LARGE SCALE GENOMIC DNA]</scope>
    <source>
        <strain evidence="4">ATCC 200175</strain>
    </source>
</reference>
<organism evidence="3 4">
    <name type="scientific">Paxillus involutus ATCC 200175</name>
    <dbReference type="NCBI Taxonomy" id="664439"/>
    <lineage>
        <taxon>Eukaryota</taxon>
        <taxon>Fungi</taxon>
        <taxon>Dikarya</taxon>
        <taxon>Basidiomycota</taxon>
        <taxon>Agaricomycotina</taxon>
        <taxon>Agaricomycetes</taxon>
        <taxon>Agaricomycetidae</taxon>
        <taxon>Boletales</taxon>
        <taxon>Paxilineae</taxon>
        <taxon>Paxillaceae</taxon>
        <taxon>Paxillus</taxon>
    </lineage>
</organism>
<dbReference type="OrthoDB" id="2998174at2759"/>
<feature type="non-terminal residue" evidence="3">
    <location>
        <position position="1"/>
    </location>
</feature>
<dbReference type="Gene3D" id="1.10.600.10">
    <property type="entry name" value="Farnesyl Diphosphate Synthase"/>
    <property type="match status" value="1"/>
</dbReference>
<dbReference type="AlphaFoldDB" id="A0A0C9U723"/>
<comment type="similarity">
    <text evidence="1">Belongs to the trichodiene synthase family.</text>
</comment>
<evidence type="ECO:0000313" key="4">
    <source>
        <dbReference type="Proteomes" id="UP000053647"/>
    </source>
</evidence>
<evidence type="ECO:0000256" key="1">
    <source>
        <dbReference type="ARBA" id="ARBA00007946"/>
    </source>
</evidence>
<dbReference type="SFLD" id="SFLDG01021">
    <property type="entry name" value="Trichodiene_Synthase_Like"/>
    <property type="match status" value="1"/>
</dbReference>
<reference evidence="3 4" key="1">
    <citation type="submission" date="2014-06" db="EMBL/GenBank/DDBJ databases">
        <authorList>
            <consortium name="DOE Joint Genome Institute"/>
            <person name="Kuo A."/>
            <person name="Kohler A."/>
            <person name="Nagy L.G."/>
            <person name="Floudas D."/>
            <person name="Copeland A."/>
            <person name="Barry K.W."/>
            <person name="Cichocki N."/>
            <person name="Veneault-Fourrey C."/>
            <person name="LaButti K."/>
            <person name="Lindquist E.A."/>
            <person name="Lipzen A."/>
            <person name="Lundell T."/>
            <person name="Morin E."/>
            <person name="Murat C."/>
            <person name="Sun H."/>
            <person name="Tunlid A."/>
            <person name="Henrissat B."/>
            <person name="Grigoriev I.V."/>
            <person name="Hibbett D.S."/>
            <person name="Martin F."/>
            <person name="Nordberg H.P."/>
            <person name="Cantor M.N."/>
            <person name="Hua S.X."/>
        </authorList>
    </citation>
    <scope>NUCLEOTIDE SEQUENCE [LARGE SCALE GENOMIC DNA]</scope>
    <source>
        <strain evidence="3 4">ATCC 200175</strain>
    </source>
</reference>
<name>A0A0C9U723_PAXIN</name>
<accession>A0A0C9U723</accession>
<protein>
    <recommendedName>
        <fullName evidence="5">Terpenoid synthase</fullName>
    </recommendedName>
</protein>
<dbReference type="InterPro" id="IPR008949">
    <property type="entry name" value="Isoprenoid_synthase_dom_sf"/>
</dbReference>
<dbReference type="Proteomes" id="UP000053647">
    <property type="component" value="Unassembled WGS sequence"/>
</dbReference>
<evidence type="ECO:0000256" key="2">
    <source>
        <dbReference type="ARBA" id="ARBA00023239"/>
    </source>
</evidence>
<dbReference type="GO" id="GO:0016838">
    <property type="term" value="F:carbon-oxygen lyase activity, acting on phosphates"/>
    <property type="evidence" value="ECO:0007669"/>
    <property type="project" value="InterPro"/>
</dbReference>
<dbReference type="HOGENOM" id="CLU_052212_0_2_1"/>
<proteinExistence type="inferred from homology"/>